<dbReference type="RefSeq" id="WP_004072381.1">
    <property type="nucleotide sequence ID" value="NZ_CM001488.1"/>
</dbReference>
<evidence type="ECO:0000256" key="1">
    <source>
        <dbReference type="SAM" id="Phobius"/>
    </source>
</evidence>
<dbReference type="Proteomes" id="UP000005778">
    <property type="component" value="Chromosome"/>
</dbReference>
<proteinExistence type="predicted"/>
<evidence type="ECO:0000313" key="4">
    <source>
        <dbReference type="Proteomes" id="UP000005778"/>
    </source>
</evidence>
<feature type="domain" description="Rhamnogalacturonase A/B/Epimerase-like pectate lyase" evidence="2">
    <location>
        <begin position="96"/>
        <end position="163"/>
    </location>
</feature>
<keyword evidence="1" id="KW-0472">Membrane</keyword>
<dbReference type="OrthoDB" id="188639at2"/>
<dbReference type="PROSITE" id="PS51257">
    <property type="entry name" value="PROKAR_LIPOPROTEIN"/>
    <property type="match status" value="1"/>
</dbReference>
<keyword evidence="4" id="KW-1185">Reference proteome</keyword>
<dbReference type="InterPro" id="IPR011050">
    <property type="entry name" value="Pectin_lyase_fold/virulence"/>
</dbReference>
<dbReference type="Gene3D" id="2.160.20.10">
    <property type="entry name" value="Single-stranded right-handed beta-helix, Pectin lyase-like"/>
    <property type="match status" value="2"/>
</dbReference>
<dbReference type="InterPro" id="IPR012334">
    <property type="entry name" value="Pectin_lyas_fold"/>
</dbReference>
<dbReference type="eggNOG" id="COG5434">
    <property type="taxonomic scope" value="Bacteria"/>
</dbReference>
<dbReference type="SUPFAM" id="SSF51126">
    <property type="entry name" value="Pectin lyase-like"/>
    <property type="match status" value="1"/>
</dbReference>
<dbReference type="AlphaFoldDB" id="I5B1F7"/>
<keyword evidence="1" id="KW-0812">Transmembrane</keyword>
<dbReference type="STRING" id="879212.DespoDRAFT_01372"/>
<organism evidence="3 4">
    <name type="scientific">Desulfobacter postgatei 2ac9</name>
    <dbReference type="NCBI Taxonomy" id="879212"/>
    <lineage>
        <taxon>Bacteria</taxon>
        <taxon>Pseudomonadati</taxon>
        <taxon>Thermodesulfobacteriota</taxon>
        <taxon>Desulfobacteria</taxon>
        <taxon>Desulfobacterales</taxon>
        <taxon>Desulfobacteraceae</taxon>
        <taxon>Desulfobacter</taxon>
    </lineage>
</organism>
<dbReference type="InterPro" id="IPR024535">
    <property type="entry name" value="RHGA/B-epi-like_pectate_lyase"/>
</dbReference>
<reference evidence="3 4" key="1">
    <citation type="submission" date="2011-09" db="EMBL/GenBank/DDBJ databases">
        <authorList>
            <consortium name="US DOE Joint Genome Institute (JGI-PGF)"/>
            <person name="Lucas S."/>
            <person name="Han J."/>
            <person name="Lapidus A."/>
            <person name="Cheng J.-F."/>
            <person name="Goodwin L."/>
            <person name="Pitluck S."/>
            <person name="Peters L."/>
            <person name="Land M.L."/>
            <person name="Hauser L."/>
            <person name="Orellana R."/>
            <person name="Lovley D."/>
            <person name="Woyke T.J."/>
        </authorList>
    </citation>
    <scope>NUCLEOTIDE SEQUENCE [LARGE SCALE GENOMIC DNA]</scope>
    <source>
        <strain evidence="3 4">2ac9</strain>
    </source>
</reference>
<dbReference type="EMBL" id="CM001488">
    <property type="protein sequence ID" value="EIM63320.1"/>
    <property type="molecule type" value="Genomic_DNA"/>
</dbReference>
<evidence type="ECO:0000313" key="3">
    <source>
        <dbReference type="EMBL" id="EIM63320.1"/>
    </source>
</evidence>
<feature type="transmembrane region" description="Helical" evidence="1">
    <location>
        <begin position="12"/>
        <end position="33"/>
    </location>
</feature>
<dbReference type="HOGENOM" id="CLU_453251_0_0_7"/>
<name>I5B1F7_9BACT</name>
<accession>I5B1F7</accession>
<keyword evidence="1" id="KW-1133">Transmembrane helix</keyword>
<evidence type="ECO:0000259" key="2">
    <source>
        <dbReference type="Pfam" id="PF12708"/>
    </source>
</evidence>
<sequence length="602" mass="66436">MQILKNLNHAMISKVMIIFILPYFLSVGCYQAGVEKRISGEKEGSACVDKTAKTWTPSVWTDFVRNGPTGTRLPDFSRAGYGMAEKTIPEIKKPLFNVTHVRFGAVPDDGKEDTLAIQAAIDAAAAAGGGVVFLPKGRYDIHQTKTSPYLQIRSDRIVLRGQGSGKTGTILFMGAPGEDGRVRRLGTVSAEIEARSHTAVAVIGPEEGNELAAFTQDVVRGQRDIRVTDTGKFFEGQVVTVVCNDPLIDPAHPAPHKADIPVQLTTPFALSSVQNDTFGASVQKLSWIAGIEKILDAHTIRLTRPARFDQPLRYTPEIFSFNGIHEIGIEHLRIESAWSGGYRHHKPFKDTDGKIIRTAKEQDYLWGGIWISSAVNGWVQDVTFADMTQGIILSQSAQWTLKDLTFTGQEGHAGVTIGWGNDNLVRNVHFHARLVHPVTLTMTASGNVITECTAHYEGRNSYSGTDTAMDFHGIFPFENLFEKMKGFYVCPGGDLSVMPHAGVRNVFWNIEAPAKITGYGDYAKDSFVQTYDFVNTSSKTPATMHEHYPQAFYIGIHRRGNRCVTLAGSTEDGHTRWMTVEGLNHPDIAIPSLYERQRKEAQ</sequence>
<dbReference type="Pfam" id="PF12708">
    <property type="entry name" value="Pect-lyase_RHGA_epim"/>
    <property type="match status" value="1"/>
</dbReference>
<reference evidence="3 4" key="2">
    <citation type="submission" date="2012-02" db="EMBL/GenBank/DDBJ databases">
        <title>Improved High-Quality Draft sequence of Desulfobacter postgatei 2ac9.</title>
        <authorList>
            <consortium name="US DOE Joint Genome Institute"/>
            <person name="Lucas S."/>
            <person name="Han J."/>
            <person name="Lapidus A."/>
            <person name="Cheng J.-F."/>
            <person name="Goodwin L."/>
            <person name="Pitluck S."/>
            <person name="Peters L."/>
            <person name="Ovchinnikova G."/>
            <person name="Held B."/>
            <person name="Detter J.C."/>
            <person name="Han C."/>
            <person name="Tapia R."/>
            <person name="Land M."/>
            <person name="Hauser L."/>
            <person name="Kyrpides N."/>
            <person name="Ivanova N."/>
            <person name="Pagani I."/>
            <person name="Orellana R."/>
            <person name="Lovley D."/>
            <person name="Woyke T."/>
        </authorList>
    </citation>
    <scope>NUCLEOTIDE SEQUENCE [LARGE SCALE GENOMIC DNA]</scope>
    <source>
        <strain evidence="3 4">2ac9</strain>
    </source>
</reference>
<protein>
    <recommendedName>
        <fullName evidence="2">Rhamnogalacturonase A/B/Epimerase-like pectate lyase domain-containing protein</fullName>
    </recommendedName>
</protein>
<gene>
    <name evidence="3" type="ORF">DespoDRAFT_01372</name>
</gene>